<gene>
    <name evidence="1" type="ORF">EVA_07582</name>
</gene>
<protein>
    <submittedName>
        <fullName evidence="1">Uncharacterized protein</fullName>
    </submittedName>
</protein>
<comment type="caution">
    <text evidence="1">The sequence shown here is derived from an EMBL/GenBank/DDBJ whole genome shotgun (WGS) entry which is preliminary data.</text>
</comment>
<evidence type="ECO:0000313" key="1">
    <source>
        <dbReference type="EMBL" id="EJX04314.1"/>
    </source>
</evidence>
<name>J9GBT8_9ZZZZ</name>
<proteinExistence type="predicted"/>
<accession>J9GBT8</accession>
<dbReference type="EMBL" id="AMCI01001851">
    <property type="protein sequence ID" value="EJX04314.1"/>
    <property type="molecule type" value="Genomic_DNA"/>
</dbReference>
<dbReference type="AlphaFoldDB" id="J9GBT8"/>
<sequence>MVWVISVFHNFRSVLLKISSLLSTNLKNPNLSKGLFLIYAMIRVVYYKQRSAFLPLFFLVIPISYQPKAEQLIQLMFLRPSKLTIDPGIP</sequence>
<organism evidence="1">
    <name type="scientific">gut metagenome</name>
    <dbReference type="NCBI Taxonomy" id="749906"/>
    <lineage>
        <taxon>unclassified sequences</taxon>
        <taxon>metagenomes</taxon>
        <taxon>organismal metagenomes</taxon>
    </lineage>
</organism>
<reference evidence="1" key="1">
    <citation type="journal article" date="2012" name="PLoS ONE">
        <title>Gene sets for utilization of primary and secondary nutrition supplies in the distal gut of endangered iberian lynx.</title>
        <authorList>
            <person name="Alcaide M."/>
            <person name="Messina E."/>
            <person name="Richter M."/>
            <person name="Bargiela R."/>
            <person name="Peplies J."/>
            <person name="Huws S.A."/>
            <person name="Newbold C.J."/>
            <person name="Golyshin P.N."/>
            <person name="Simon M.A."/>
            <person name="Lopez G."/>
            <person name="Yakimov M.M."/>
            <person name="Ferrer M."/>
        </authorList>
    </citation>
    <scope>NUCLEOTIDE SEQUENCE</scope>
</reference>